<organism evidence="2 3">
    <name type="scientific">Syntrophus aciditrophicus (strain SB)</name>
    <dbReference type="NCBI Taxonomy" id="56780"/>
    <lineage>
        <taxon>Bacteria</taxon>
        <taxon>Pseudomonadati</taxon>
        <taxon>Thermodesulfobacteriota</taxon>
        <taxon>Syntrophia</taxon>
        <taxon>Syntrophales</taxon>
        <taxon>Syntrophaceae</taxon>
        <taxon>Syntrophus</taxon>
    </lineage>
</organism>
<feature type="region of interest" description="Disordered" evidence="1">
    <location>
        <begin position="63"/>
        <end position="86"/>
    </location>
</feature>
<dbReference type="STRING" id="56780.SYN_03694"/>
<dbReference type="HOGENOM" id="CLU_2496751_0_0_7"/>
<dbReference type="EMBL" id="CP000252">
    <property type="protein sequence ID" value="ABC78051.1"/>
    <property type="molecule type" value="Genomic_DNA"/>
</dbReference>
<dbReference type="InParanoid" id="Q2LVE1"/>
<sequence length="86" mass="9700">MNRQNQFIRNSGDNRTGMNLLIGGRQPAFIKPGKAEWLSGLKAEGEIFLPFLYSPATSSIRKESKMKDKSVKRTKRPHIGKSQIIV</sequence>
<evidence type="ECO:0000256" key="1">
    <source>
        <dbReference type="SAM" id="MobiDB-lite"/>
    </source>
</evidence>
<dbReference type="AlphaFoldDB" id="Q2LVE1"/>
<proteinExistence type="predicted"/>
<keyword evidence="3" id="KW-1185">Reference proteome</keyword>
<protein>
    <submittedName>
        <fullName evidence="2">Hypothetical cytosolic protein</fullName>
    </submittedName>
</protein>
<dbReference type="KEGG" id="sat:SYN_03694"/>
<name>Q2LVE1_SYNAS</name>
<gene>
    <name evidence="2" type="ORF">SYN_03694</name>
</gene>
<evidence type="ECO:0000313" key="3">
    <source>
        <dbReference type="Proteomes" id="UP000001933"/>
    </source>
</evidence>
<reference evidence="2 3" key="1">
    <citation type="journal article" date="2007" name="Proc. Natl. Acad. Sci. U.S.A.">
        <title>The genome of Syntrophus aciditrophicus: life at the thermodynamic limit of microbial growth.</title>
        <authorList>
            <person name="McInerney M.J."/>
            <person name="Rohlin L."/>
            <person name="Mouttaki H."/>
            <person name="Kim U."/>
            <person name="Krupp R.S."/>
            <person name="Rios-Hernandez L."/>
            <person name="Sieber J."/>
            <person name="Struchtemeyer C.G."/>
            <person name="Bhattacharyya A."/>
            <person name="Campbell J.W."/>
            <person name="Gunsalus R.P."/>
        </authorList>
    </citation>
    <scope>NUCLEOTIDE SEQUENCE [LARGE SCALE GENOMIC DNA]</scope>
    <source>
        <strain evidence="2 3">SB</strain>
    </source>
</reference>
<evidence type="ECO:0000313" key="2">
    <source>
        <dbReference type="EMBL" id="ABC78051.1"/>
    </source>
</evidence>
<dbReference type="Proteomes" id="UP000001933">
    <property type="component" value="Chromosome"/>
</dbReference>
<accession>Q2LVE1</accession>